<sequence>MEEKGIKISLAVIQSFIVVLLGYSLSFVKETDILSTTMIVLYILHYIVFYFSDYGQDFFRRGNLSEFVCLTKYIIFFALAISLSNFFL</sequence>
<dbReference type="Proteomes" id="UP000013315">
    <property type="component" value="Unassembled WGS sequence"/>
</dbReference>
<dbReference type="AlphaFoldDB" id="R0P064"/>
<evidence type="ECO:0000313" key="2">
    <source>
        <dbReference type="EMBL" id="EOB30823.1"/>
    </source>
</evidence>
<dbReference type="GO" id="GO:0016740">
    <property type="term" value="F:transferase activity"/>
    <property type="evidence" value="ECO:0007669"/>
    <property type="project" value="UniProtKB-KW"/>
</dbReference>
<evidence type="ECO:0000256" key="1">
    <source>
        <dbReference type="SAM" id="Phobius"/>
    </source>
</evidence>
<keyword evidence="2" id="KW-0808">Transferase</keyword>
<gene>
    <name evidence="2" type="ORF">D065_10417</name>
</gene>
<feature type="transmembrane region" description="Helical" evidence="1">
    <location>
        <begin position="7"/>
        <end position="27"/>
    </location>
</feature>
<name>R0P064_STRMT</name>
<protein>
    <submittedName>
        <fullName evidence="2">Galactosyl transferase CpsE</fullName>
    </submittedName>
</protein>
<reference evidence="2 3" key="1">
    <citation type="submission" date="2013-04" db="EMBL/GenBank/DDBJ databases">
        <authorList>
            <person name="Ikryannikova L.N."/>
            <person name="Ilina E.N."/>
            <person name="Kostryukova E.S."/>
            <person name="Semashko T.A."/>
            <person name="Karpova I.Y.U."/>
            <person name="Larin A.K."/>
            <person name="Ischenko D.S."/>
            <person name="Alekseev D.G."/>
            <person name="Klimova E.A."/>
            <person name="Filimonova A.V."/>
            <person name="Savinova T.A."/>
            <person name="Filimonova O.Y.U."/>
            <person name="Dubovickaya V.A."/>
            <person name="Sidorenko S.V."/>
            <person name="Govorun V.M."/>
        </authorList>
    </citation>
    <scope>NUCLEOTIDE SEQUENCE [LARGE SCALE GENOMIC DNA]</scope>
    <source>
        <strain evidence="2 3">13/39</strain>
    </source>
</reference>
<dbReference type="EMBL" id="AQTU01000057">
    <property type="protein sequence ID" value="EOB30823.1"/>
    <property type="molecule type" value="Genomic_DNA"/>
</dbReference>
<keyword evidence="1" id="KW-0472">Membrane</keyword>
<keyword evidence="1" id="KW-0812">Transmembrane</keyword>
<comment type="caution">
    <text evidence="2">The sequence shown here is derived from an EMBL/GenBank/DDBJ whole genome shotgun (WGS) entry which is preliminary data.</text>
</comment>
<keyword evidence="1" id="KW-1133">Transmembrane helix</keyword>
<proteinExistence type="predicted"/>
<feature type="transmembrane region" description="Helical" evidence="1">
    <location>
        <begin position="33"/>
        <end position="52"/>
    </location>
</feature>
<accession>R0P064</accession>
<evidence type="ECO:0000313" key="3">
    <source>
        <dbReference type="Proteomes" id="UP000013315"/>
    </source>
</evidence>
<organism evidence="2 3">
    <name type="scientific">Streptococcus mitis 13/39</name>
    <dbReference type="NCBI Taxonomy" id="1239793"/>
    <lineage>
        <taxon>Bacteria</taxon>
        <taxon>Bacillati</taxon>
        <taxon>Bacillota</taxon>
        <taxon>Bacilli</taxon>
        <taxon>Lactobacillales</taxon>
        <taxon>Streptococcaceae</taxon>
        <taxon>Streptococcus</taxon>
        <taxon>Streptococcus mitis group</taxon>
    </lineage>
</organism>
<feature type="transmembrane region" description="Helical" evidence="1">
    <location>
        <begin position="64"/>
        <end position="87"/>
    </location>
</feature>
<feature type="non-terminal residue" evidence="2">
    <location>
        <position position="88"/>
    </location>
</feature>